<evidence type="ECO:0000313" key="1">
    <source>
        <dbReference type="EMBL" id="KAG0429215.1"/>
    </source>
</evidence>
<protein>
    <submittedName>
        <fullName evidence="1">Uncharacterized protein</fullName>
    </submittedName>
</protein>
<sequence>MTLGTALSTAATWSSTAAAAAAPSAGDVIDNFGAIVDDDGVHCRHGALTNSFGWFVQGILAVLAFACLILKRFCEPRRHRRPWIIWFYDTSKQGVGALVIHFANVFLAEFFQGDPCTWYIVSFLLDSSVGLAFIFAGIRLTQHVSRRRGWNLLVFGEYIVSFLLDSSVGLAFIFAGIRLTQHVSRRRGWNLLVFGEYGKPPDKRAWLAQGALYVLLMLCEKALSTLVVQLPFWDQVRLFIMSPIHNPKVEVALVVLVIPFFVNVLIFWVTDNFLMQHHPRLNGRNGSMNKKNLPKSSALRRSWVHPADEEPALWPECEGLLSGEERPGALS</sequence>
<proteinExistence type="predicted"/>
<keyword evidence="2" id="KW-1185">Reference proteome</keyword>
<accession>A0AC60Q662</accession>
<gene>
    <name evidence="1" type="ORF">HPB47_023859</name>
</gene>
<dbReference type="EMBL" id="JABSTQ010009432">
    <property type="protein sequence ID" value="KAG0429215.1"/>
    <property type="molecule type" value="Genomic_DNA"/>
</dbReference>
<comment type="caution">
    <text evidence="1">The sequence shown here is derived from an EMBL/GenBank/DDBJ whole genome shotgun (WGS) entry which is preliminary data.</text>
</comment>
<evidence type="ECO:0000313" key="2">
    <source>
        <dbReference type="Proteomes" id="UP000805193"/>
    </source>
</evidence>
<reference evidence="1 2" key="1">
    <citation type="journal article" date="2020" name="Cell">
        <title>Large-Scale Comparative Analyses of Tick Genomes Elucidate Their Genetic Diversity and Vector Capacities.</title>
        <authorList>
            <consortium name="Tick Genome and Microbiome Consortium (TIGMIC)"/>
            <person name="Jia N."/>
            <person name="Wang J."/>
            <person name="Shi W."/>
            <person name="Du L."/>
            <person name="Sun Y."/>
            <person name="Zhan W."/>
            <person name="Jiang J.F."/>
            <person name="Wang Q."/>
            <person name="Zhang B."/>
            <person name="Ji P."/>
            <person name="Bell-Sakyi L."/>
            <person name="Cui X.M."/>
            <person name="Yuan T.T."/>
            <person name="Jiang B.G."/>
            <person name="Yang W.F."/>
            <person name="Lam T.T."/>
            <person name="Chang Q.C."/>
            <person name="Ding S.J."/>
            <person name="Wang X.J."/>
            <person name="Zhu J.G."/>
            <person name="Ruan X.D."/>
            <person name="Zhao L."/>
            <person name="Wei J.T."/>
            <person name="Ye R.Z."/>
            <person name="Que T.C."/>
            <person name="Du C.H."/>
            <person name="Zhou Y.H."/>
            <person name="Cheng J.X."/>
            <person name="Dai P.F."/>
            <person name="Guo W.B."/>
            <person name="Han X.H."/>
            <person name="Huang E.J."/>
            <person name="Li L.F."/>
            <person name="Wei W."/>
            <person name="Gao Y.C."/>
            <person name="Liu J.Z."/>
            <person name="Shao H.Z."/>
            <person name="Wang X."/>
            <person name="Wang C.C."/>
            <person name="Yang T.C."/>
            <person name="Huo Q.B."/>
            <person name="Li W."/>
            <person name="Chen H.Y."/>
            <person name="Chen S.E."/>
            <person name="Zhou L.G."/>
            <person name="Ni X.B."/>
            <person name="Tian J.H."/>
            <person name="Sheng Y."/>
            <person name="Liu T."/>
            <person name="Pan Y.S."/>
            <person name="Xia L.Y."/>
            <person name="Li J."/>
            <person name="Zhao F."/>
            <person name="Cao W.C."/>
        </authorList>
    </citation>
    <scope>NUCLEOTIDE SEQUENCE [LARGE SCALE GENOMIC DNA]</scope>
    <source>
        <strain evidence="1">Iper-2018</strain>
    </source>
</reference>
<dbReference type="Proteomes" id="UP000805193">
    <property type="component" value="Unassembled WGS sequence"/>
</dbReference>
<organism evidence="1 2">
    <name type="scientific">Ixodes persulcatus</name>
    <name type="common">Taiga tick</name>
    <dbReference type="NCBI Taxonomy" id="34615"/>
    <lineage>
        <taxon>Eukaryota</taxon>
        <taxon>Metazoa</taxon>
        <taxon>Ecdysozoa</taxon>
        <taxon>Arthropoda</taxon>
        <taxon>Chelicerata</taxon>
        <taxon>Arachnida</taxon>
        <taxon>Acari</taxon>
        <taxon>Parasitiformes</taxon>
        <taxon>Ixodida</taxon>
        <taxon>Ixodoidea</taxon>
        <taxon>Ixodidae</taxon>
        <taxon>Ixodinae</taxon>
        <taxon>Ixodes</taxon>
    </lineage>
</organism>
<name>A0AC60Q662_IXOPE</name>